<feature type="non-terminal residue" evidence="1">
    <location>
        <position position="1"/>
    </location>
</feature>
<organism evidence="1 2">
    <name type="scientific">Cucurbita argyrosperma subsp. sororia</name>
    <dbReference type="NCBI Taxonomy" id="37648"/>
    <lineage>
        <taxon>Eukaryota</taxon>
        <taxon>Viridiplantae</taxon>
        <taxon>Streptophyta</taxon>
        <taxon>Embryophyta</taxon>
        <taxon>Tracheophyta</taxon>
        <taxon>Spermatophyta</taxon>
        <taxon>Magnoliopsida</taxon>
        <taxon>eudicotyledons</taxon>
        <taxon>Gunneridae</taxon>
        <taxon>Pentapetalae</taxon>
        <taxon>rosids</taxon>
        <taxon>fabids</taxon>
        <taxon>Cucurbitales</taxon>
        <taxon>Cucurbitaceae</taxon>
        <taxon>Cucurbiteae</taxon>
        <taxon>Cucurbita</taxon>
    </lineage>
</organism>
<protein>
    <submittedName>
        <fullName evidence="1">Uncharacterized protein</fullName>
    </submittedName>
</protein>
<evidence type="ECO:0000313" key="1">
    <source>
        <dbReference type="EMBL" id="KAG6571556.1"/>
    </source>
</evidence>
<accession>A0AAV6LXR3</accession>
<keyword evidence="2" id="KW-1185">Reference proteome</keyword>
<gene>
    <name evidence="1" type="ORF">SDJN03_28284</name>
</gene>
<dbReference type="EMBL" id="JAGKQH010000019">
    <property type="protein sequence ID" value="KAG6571556.1"/>
    <property type="molecule type" value="Genomic_DNA"/>
</dbReference>
<dbReference type="AlphaFoldDB" id="A0AAV6LXR3"/>
<dbReference type="Proteomes" id="UP000685013">
    <property type="component" value="Chromosome 19"/>
</dbReference>
<proteinExistence type="predicted"/>
<name>A0AAV6LXR3_9ROSI</name>
<reference evidence="1 2" key="1">
    <citation type="journal article" date="2021" name="Hortic Res">
        <title>The domestication of Cucurbita argyrosperma as revealed by the genome of its wild relative.</title>
        <authorList>
            <person name="Barrera-Redondo J."/>
            <person name="Sanchez-de la Vega G."/>
            <person name="Aguirre-Liguori J.A."/>
            <person name="Castellanos-Morales G."/>
            <person name="Gutierrez-Guerrero Y.T."/>
            <person name="Aguirre-Dugua X."/>
            <person name="Aguirre-Planter E."/>
            <person name="Tenaillon M.I."/>
            <person name="Lira-Saade R."/>
            <person name="Eguiarte L.E."/>
        </authorList>
    </citation>
    <scope>NUCLEOTIDE SEQUENCE [LARGE SCALE GENOMIC DNA]</scope>
    <source>
        <strain evidence="1">JBR-2021</strain>
    </source>
</reference>
<evidence type="ECO:0000313" key="2">
    <source>
        <dbReference type="Proteomes" id="UP000685013"/>
    </source>
</evidence>
<comment type="caution">
    <text evidence="1">The sequence shown here is derived from an EMBL/GenBank/DDBJ whole genome shotgun (WGS) entry which is preliminary data.</text>
</comment>
<sequence>MEMTCSREGTEGSLKEAGLEKRVRTKYGLNDDVEESGRACGDCSKERVEGRGGGCREISFHDYIESTLEYNCLG</sequence>